<proteinExistence type="predicted"/>
<keyword evidence="3" id="KW-1185">Reference proteome</keyword>
<dbReference type="SMART" id="SM00256">
    <property type="entry name" value="FBOX"/>
    <property type="match status" value="1"/>
</dbReference>
<dbReference type="CDD" id="cd22162">
    <property type="entry name" value="F-box_AtSKIP3-like"/>
    <property type="match status" value="1"/>
</dbReference>
<gene>
    <name evidence="2" type="ORF">CCAM_LOCUS2602</name>
</gene>
<evidence type="ECO:0000259" key="1">
    <source>
        <dbReference type="PROSITE" id="PS50181"/>
    </source>
</evidence>
<dbReference type="Pfam" id="PF14299">
    <property type="entry name" value="PP2"/>
    <property type="match status" value="1"/>
</dbReference>
<accession>A0A484KFZ7</accession>
<sequence>MDHFSKLPLDCISEIISLTSPPDAAAFCLISKRFKSASESNALWKKFLPPDIDDLISKSPSTTIPWKKKKDLYLSLSHSPILLDRCNLSFFLERSTGKKCFMVQAAALKFIGSDSYHLPVTQYILREKTRFVKLVMLGTMYGTFDIVGKIDSQMISEETHYSSYLVFKVTSQHCPETSTLSQVRGVCRYADKESVTVAINRASRCLFHRDDNSLFYGVCFPKVRVPTARGDGWFEVEIGTFFSGGGNHGDVESHVFDISLSPGETLMVEGIEFRPENIFGGMSGLGMLFSEEK</sequence>
<protein>
    <recommendedName>
        <fullName evidence="1">F-box domain-containing protein</fullName>
    </recommendedName>
</protein>
<dbReference type="InterPro" id="IPR001810">
    <property type="entry name" value="F-box_dom"/>
</dbReference>
<dbReference type="InterPro" id="IPR036047">
    <property type="entry name" value="F-box-like_dom_sf"/>
</dbReference>
<dbReference type="PANTHER" id="PTHR32278:SF116">
    <property type="entry name" value="F-BOX PROTEIN PP2-B10-LIKE"/>
    <property type="match status" value="1"/>
</dbReference>
<dbReference type="OrthoDB" id="1301660at2759"/>
<dbReference type="Pfam" id="PF00646">
    <property type="entry name" value="F-box"/>
    <property type="match status" value="1"/>
</dbReference>
<dbReference type="InterPro" id="IPR025886">
    <property type="entry name" value="PP2-like"/>
</dbReference>
<organism evidence="2 3">
    <name type="scientific">Cuscuta campestris</name>
    <dbReference type="NCBI Taxonomy" id="132261"/>
    <lineage>
        <taxon>Eukaryota</taxon>
        <taxon>Viridiplantae</taxon>
        <taxon>Streptophyta</taxon>
        <taxon>Embryophyta</taxon>
        <taxon>Tracheophyta</taxon>
        <taxon>Spermatophyta</taxon>
        <taxon>Magnoliopsida</taxon>
        <taxon>eudicotyledons</taxon>
        <taxon>Gunneridae</taxon>
        <taxon>Pentapetalae</taxon>
        <taxon>asterids</taxon>
        <taxon>lamiids</taxon>
        <taxon>Solanales</taxon>
        <taxon>Convolvulaceae</taxon>
        <taxon>Cuscuteae</taxon>
        <taxon>Cuscuta</taxon>
        <taxon>Cuscuta subgen. Grammica</taxon>
        <taxon>Cuscuta sect. Cleistogrammica</taxon>
    </lineage>
</organism>
<name>A0A484KFZ7_9ASTE</name>
<dbReference type="EMBL" id="OOIL02000126">
    <property type="protein sequence ID" value="VFQ60826.1"/>
    <property type="molecule type" value="Genomic_DNA"/>
</dbReference>
<dbReference type="Gene3D" id="1.20.1280.50">
    <property type="match status" value="1"/>
</dbReference>
<dbReference type="AlphaFoldDB" id="A0A484KFZ7"/>
<evidence type="ECO:0000313" key="3">
    <source>
        <dbReference type="Proteomes" id="UP000595140"/>
    </source>
</evidence>
<evidence type="ECO:0000313" key="2">
    <source>
        <dbReference type="EMBL" id="VFQ60826.1"/>
    </source>
</evidence>
<dbReference type="PROSITE" id="PS50181">
    <property type="entry name" value="FBOX"/>
    <property type="match status" value="1"/>
</dbReference>
<dbReference type="SUPFAM" id="SSF81383">
    <property type="entry name" value="F-box domain"/>
    <property type="match status" value="1"/>
</dbReference>
<dbReference type="Proteomes" id="UP000595140">
    <property type="component" value="Unassembled WGS sequence"/>
</dbReference>
<reference evidence="2 3" key="1">
    <citation type="submission" date="2018-04" db="EMBL/GenBank/DDBJ databases">
        <authorList>
            <person name="Vogel A."/>
        </authorList>
    </citation>
    <scope>NUCLEOTIDE SEQUENCE [LARGE SCALE GENOMIC DNA]</scope>
</reference>
<dbReference type="PANTHER" id="PTHR32278">
    <property type="entry name" value="F-BOX DOMAIN-CONTAINING PROTEIN"/>
    <property type="match status" value="1"/>
</dbReference>
<feature type="domain" description="F-box" evidence="1">
    <location>
        <begin position="1"/>
        <end position="47"/>
    </location>
</feature>